<name>A0A5A7UM78_CUCMM</name>
<evidence type="ECO:0000313" key="2">
    <source>
        <dbReference type="EMBL" id="TYK05258.1"/>
    </source>
</evidence>
<dbReference type="PANTHER" id="PTHR24559:SF436">
    <property type="entry name" value="RNA-DIRECTED DNA POLYMERASE HOMOLOG"/>
    <property type="match status" value="1"/>
</dbReference>
<dbReference type="EMBL" id="SSTD01013924">
    <property type="protein sequence ID" value="TYK05258.1"/>
    <property type="molecule type" value="Genomic_DNA"/>
</dbReference>
<dbReference type="Proteomes" id="UP000321393">
    <property type="component" value="Unassembled WGS sequence"/>
</dbReference>
<dbReference type="STRING" id="1194695.A0A5A7UM78"/>
<dbReference type="SUPFAM" id="SSF56672">
    <property type="entry name" value="DNA/RNA polymerases"/>
    <property type="match status" value="1"/>
</dbReference>
<dbReference type="InterPro" id="IPR043128">
    <property type="entry name" value="Rev_trsase/Diguanyl_cyclase"/>
</dbReference>
<accession>A0A5A7UM78</accession>
<evidence type="ECO:0000313" key="3">
    <source>
        <dbReference type="Proteomes" id="UP000321393"/>
    </source>
</evidence>
<dbReference type="EMBL" id="SSTE01007677">
    <property type="protein sequence ID" value="KAA0056240.1"/>
    <property type="molecule type" value="Genomic_DNA"/>
</dbReference>
<evidence type="ECO:0000313" key="1">
    <source>
        <dbReference type="EMBL" id="KAA0056240.1"/>
    </source>
</evidence>
<dbReference type="Proteomes" id="UP000321947">
    <property type="component" value="Unassembled WGS sequence"/>
</dbReference>
<dbReference type="AlphaFoldDB" id="A0A5A7UM78"/>
<reference evidence="3 4" key="1">
    <citation type="submission" date="2019-08" db="EMBL/GenBank/DDBJ databases">
        <title>Draft genome sequences of two oriental melons (Cucumis melo L. var makuwa).</title>
        <authorList>
            <person name="Kwon S.-Y."/>
        </authorList>
    </citation>
    <scope>NUCLEOTIDE SEQUENCE [LARGE SCALE GENOMIC DNA]</scope>
    <source>
        <strain evidence="4">cv. Chang Bougi</strain>
        <strain evidence="3">cv. SW 3</strain>
        <tissue evidence="1">Leaf</tissue>
    </source>
</reference>
<keyword evidence="1" id="KW-0548">Nucleotidyltransferase</keyword>
<dbReference type="Gene3D" id="3.10.10.10">
    <property type="entry name" value="HIV Type 1 Reverse Transcriptase, subunit A, domain 1"/>
    <property type="match status" value="1"/>
</dbReference>
<dbReference type="GO" id="GO:0003964">
    <property type="term" value="F:RNA-directed DNA polymerase activity"/>
    <property type="evidence" value="ECO:0007669"/>
    <property type="project" value="UniProtKB-KW"/>
</dbReference>
<keyword evidence="1" id="KW-0808">Transferase</keyword>
<dbReference type="Gene3D" id="3.30.70.270">
    <property type="match status" value="1"/>
</dbReference>
<sequence>MHDFDVVLDMEFLLRHKVIFMTLAQSMVVTSSNLTIVQEKFKQLRTKPPTKNAYRMAPTELAELKKQLDGLLTVRFVRPAKVSYEGYLHLQLGYYQVRIPQENEPKTTWVTRYGTFEFFVMPFDLTNVPTTFFTLMNQGGVMVTKRLAQCKCLGHAVIRLASAT</sequence>
<proteinExistence type="predicted"/>
<protein>
    <submittedName>
        <fullName evidence="1">Reverse transcriptase</fullName>
    </submittedName>
</protein>
<dbReference type="InterPro" id="IPR053134">
    <property type="entry name" value="RNA-dir_DNA_polymerase"/>
</dbReference>
<gene>
    <name evidence="2" type="ORF">E5676_scaffold108G00720</name>
    <name evidence="1" type="ORF">E6C27_scaffold226G00040</name>
</gene>
<keyword evidence="1" id="KW-0695">RNA-directed DNA polymerase</keyword>
<organism evidence="1 3">
    <name type="scientific">Cucumis melo var. makuwa</name>
    <name type="common">Oriental melon</name>
    <dbReference type="NCBI Taxonomy" id="1194695"/>
    <lineage>
        <taxon>Eukaryota</taxon>
        <taxon>Viridiplantae</taxon>
        <taxon>Streptophyta</taxon>
        <taxon>Embryophyta</taxon>
        <taxon>Tracheophyta</taxon>
        <taxon>Spermatophyta</taxon>
        <taxon>Magnoliopsida</taxon>
        <taxon>eudicotyledons</taxon>
        <taxon>Gunneridae</taxon>
        <taxon>Pentapetalae</taxon>
        <taxon>rosids</taxon>
        <taxon>fabids</taxon>
        <taxon>Cucurbitales</taxon>
        <taxon>Cucurbitaceae</taxon>
        <taxon>Benincaseae</taxon>
        <taxon>Cucumis</taxon>
    </lineage>
</organism>
<dbReference type="OrthoDB" id="1701144at2759"/>
<dbReference type="InterPro" id="IPR043502">
    <property type="entry name" value="DNA/RNA_pol_sf"/>
</dbReference>
<evidence type="ECO:0000313" key="4">
    <source>
        <dbReference type="Proteomes" id="UP000321947"/>
    </source>
</evidence>
<dbReference type="PANTHER" id="PTHR24559">
    <property type="entry name" value="TRANSPOSON TY3-I GAG-POL POLYPROTEIN"/>
    <property type="match status" value="1"/>
</dbReference>
<comment type="caution">
    <text evidence="1">The sequence shown here is derived from an EMBL/GenBank/DDBJ whole genome shotgun (WGS) entry which is preliminary data.</text>
</comment>